<dbReference type="GO" id="GO:0042025">
    <property type="term" value="C:host cell nucleus"/>
    <property type="evidence" value="ECO:0007669"/>
    <property type="project" value="UniProtKB-SubCell"/>
</dbReference>
<dbReference type="Proteomes" id="UP000106683">
    <property type="component" value="Segment"/>
</dbReference>
<dbReference type="EMBL" id="KF644575">
    <property type="protein sequence ID" value="AII81391.1"/>
    <property type="molecule type" value="Genomic_DNA"/>
</dbReference>
<evidence type="ECO:0000313" key="10">
    <source>
        <dbReference type="Proteomes" id="UP000118449"/>
    </source>
</evidence>
<reference evidence="7 10" key="1">
    <citation type="journal article" date="1985" name="J. Am. Vet. Med. Assoc.">
        <title>Equine herpesvirus type 1 abortion in an onager and suspected herpesvirus myelitis in a zebra.</title>
        <authorList>
            <person name="Fukushi H."/>
            <person name="Guo X."/>
            <person name="Kimura T."/>
        </authorList>
    </citation>
    <scope>NUCLEOTIDE SEQUENCE [LARGE SCALE GENOMIC DNA]</scope>
    <source>
        <strain evidence="7">T-529 10/84</strain>
    </source>
</reference>
<evidence type="ECO:0000313" key="5">
    <source>
        <dbReference type="EMBL" id="AII81311.1"/>
    </source>
</evidence>
<dbReference type="EMBL" id="KF644580">
    <property type="protein sequence ID" value="AII81789.1"/>
    <property type="molecule type" value="Genomic_DNA"/>
</dbReference>
<evidence type="ECO:0000256" key="3">
    <source>
        <dbReference type="ARBA" id="ARBA00022562"/>
    </source>
</evidence>
<dbReference type="Proteomes" id="UP000102843">
    <property type="component" value="Segment"/>
</dbReference>
<evidence type="ECO:0000313" key="4">
    <source>
        <dbReference type="EMBL" id="AII81232.1"/>
    </source>
</evidence>
<accession>A0A076JYR1</accession>
<keyword evidence="3" id="KW-1048">Host nucleus</keyword>
<organism evidence="5 11">
    <name type="scientific">Equid alphaherpesvirus 1</name>
    <name type="common">Equine herpesvirus 1</name>
    <dbReference type="NCBI Taxonomy" id="10326"/>
    <lineage>
        <taxon>Viruses</taxon>
        <taxon>Duplodnaviria</taxon>
        <taxon>Heunggongvirae</taxon>
        <taxon>Peploviricota</taxon>
        <taxon>Herviviricetes</taxon>
        <taxon>Herpesvirales</taxon>
        <taxon>Orthoherpesviridae</taxon>
        <taxon>Alphaherpesvirinae</taxon>
        <taxon>Varicellovirus</taxon>
        <taxon>Varicellovirus equidalpha1</taxon>
    </lineage>
</organism>
<dbReference type="Pfam" id="PF03277">
    <property type="entry name" value="Herpes_UL4"/>
    <property type="match status" value="1"/>
</dbReference>
<comment type="subcellular location">
    <subcellularLocation>
        <location evidence="1">Host nucleus</location>
    </subcellularLocation>
</comment>
<reference evidence="8 9" key="2">
    <citation type="journal article" date="2014" name="J. Vet. Med. Sci.">
        <title>Full Genome Sequences of Zebra-Borne Equine Herpesvirus Type 1 Isolated from Zebra, Onager and Thomson's Gazelle.</title>
        <authorList>
            <person name="Guo X."/>
            <person name="Izume S."/>
            <person name="Okada A."/>
            <person name="Ohya K."/>
            <person name="Kimura T."/>
            <person name="Fukushi H."/>
        </authorList>
    </citation>
    <scope>NUCLEOTIDE SEQUENCE [LARGE SCALE GENOMIC DNA]</scope>
    <source>
        <strain evidence="6">94-137</strain>
        <strain evidence="7">T-529 10/84</strain>
        <strain evidence="5">T-616</strain>
        <strain evidence="4">T616 delta71</strain>
    </source>
</reference>
<dbReference type="InterPro" id="IPR004958">
    <property type="entry name" value="Herpes_UL4"/>
</dbReference>
<proteinExistence type="inferred from homology"/>
<comment type="similarity">
    <text evidence="2">Belongs to the alphaherpesvirinae HHV-1 UL4 family.</text>
</comment>
<evidence type="ECO:0000313" key="6">
    <source>
        <dbReference type="EMBL" id="AII81391.1"/>
    </source>
</evidence>
<evidence type="ECO:0000313" key="11">
    <source>
        <dbReference type="Proteomes" id="UP000145961"/>
    </source>
</evidence>
<evidence type="ECO:0000256" key="1">
    <source>
        <dbReference type="ARBA" id="ARBA00004147"/>
    </source>
</evidence>
<name>A0A076JYR1_9ALPH</name>
<evidence type="ECO:0000313" key="8">
    <source>
        <dbReference type="Proteomes" id="UP000102843"/>
    </source>
</evidence>
<dbReference type="Proteomes" id="UP000118449">
    <property type="component" value="Segment"/>
</dbReference>
<evidence type="ECO:0000313" key="7">
    <source>
        <dbReference type="EMBL" id="AII81789.1"/>
    </source>
</evidence>
<evidence type="ECO:0000256" key="2">
    <source>
        <dbReference type="ARBA" id="ARBA00010784"/>
    </source>
</evidence>
<dbReference type="EMBL" id="KF644574">
    <property type="protein sequence ID" value="AII81311.1"/>
    <property type="molecule type" value="Genomic_DNA"/>
</dbReference>
<dbReference type="Proteomes" id="UP000145961">
    <property type="component" value="Segment"/>
</dbReference>
<protein>
    <submittedName>
        <fullName evidence="5">ORF58</fullName>
    </submittedName>
</protein>
<evidence type="ECO:0000313" key="9">
    <source>
        <dbReference type="Proteomes" id="UP000106683"/>
    </source>
</evidence>
<sequence>METCSPPVTFITYALYGIKTSPAWTLPNFEQVICSCDWGYRLIAVGAESKCDVTPQGSFVIQHGASITALVLDCGVEFCSYAFTHAENTRVPLTTEDGSVLVVPFCGWVCVGRDRCLRSMSGGVLTISWDTSQTAYISVAVYRPPTLQCHALDCTRAETTVCSTAAITDVSESDPLYADQEGDQTQDQDGGHDFLETILMESDLYGTNGASALLEPCFPCLSNND</sequence>
<dbReference type="EMBL" id="KF644573">
    <property type="protein sequence ID" value="AII81232.1"/>
    <property type="molecule type" value="Genomic_DNA"/>
</dbReference>